<dbReference type="InterPro" id="IPR050767">
    <property type="entry name" value="Sel1_AlgK"/>
</dbReference>
<dbReference type="Pfam" id="PF08238">
    <property type="entry name" value="Sel1"/>
    <property type="match status" value="2"/>
</dbReference>
<dbReference type="Gene3D" id="1.25.40.10">
    <property type="entry name" value="Tetratricopeptide repeat domain"/>
    <property type="match status" value="1"/>
</dbReference>
<dbReference type="SUPFAM" id="SSF81901">
    <property type="entry name" value="HCP-like"/>
    <property type="match status" value="1"/>
</dbReference>
<dbReference type="SMART" id="SM00671">
    <property type="entry name" value="SEL1"/>
    <property type="match status" value="2"/>
</dbReference>
<comment type="caution">
    <text evidence="2">The sequence shown here is derived from an EMBL/GenBank/DDBJ whole genome shotgun (WGS) entry which is preliminary data.</text>
</comment>
<evidence type="ECO:0008006" key="4">
    <source>
        <dbReference type="Google" id="ProtNLM"/>
    </source>
</evidence>
<organism evidence="2 3">
    <name type="scientific">Entomortierella chlamydospora</name>
    <dbReference type="NCBI Taxonomy" id="101097"/>
    <lineage>
        <taxon>Eukaryota</taxon>
        <taxon>Fungi</taxon>
        <taxon>Fungi incertae sedis</taxon>
        <taxon>Mucoromycota</taxon>
        <taxon>Mortierellomycotina</taxon>
        <taxon>Mortierellomycetes</taxon>
        <taxon>Mortierellales</taxon>
        <taxon>Mortierellaceae</taxon>
        <taxon>Entomortierella</taxon>
    </lineage>
</organism>
<protein>
    <recommendedName>
        <fullName evidence="4">Sel1 repeat family protein</fullName>
    </recommendedName>
</protein>
<evidence type="ECO:0000313" key="3">
    <source>
        <dbReference type="Proteomes" id="UP000703661"/>
    </source>
</evidence>
<dbReference type="PANTHER" id="PTHR11102">
    <property type="entry name" value="SEL-1-LIKE PROTEIN"/>
    <property type="match status" value="1"/>
</dbReference>
<dbReference type="PANTHER" id="PTHR11102:SF160">
    <property type="entry name" value="ERAD-ASSOCIATED E3 UBIQUITIN-PROTEIN LIGASE COMPONENT HRD3"/>
    <property type="match status" value="1"/>
</dbReference>
<sequence length="80" mass="8812">MYQLGIGVPQDNTEALGWFQKSALQGDANAQYSAGPMFLNGKGTSKDVTKALEWWSKAATQGRMEAKHKLNEHKTTCIIL</sequence>
<dbReference type="InterPro" id="IPR006597">
    <property type="entry name" value="Sel1-like"/>
</dbReference>
<reference evidence="2" key="1">
    <citation type="journal article" date="2020" name="Fungal Divers.">
        <title>Resolving the Mortierellaceae phylogeny through synthesis of multi-gene phylogenetics and phylogenomics.</title>
        <authorList>
            <person name="Vandepol N."/>
            <person name="Liber J."/>
            <person name="Desiro A."/>
            <person name="Na H."/>
            <person name="Kennedy M."/>
            <person name="Barry K."/>
            <person name="Grigoriev I.V."/>
            <person name="Miller A.N."/>
            <person name="O'Donnell K."/>
            <person name="Stajich J.E."/>
            <person name="Bonito G."/>
        </authorList>
    </citation>
    <scope>NUCLEOTIDE SEQUENCE</scope>
    <source>
        <strain evidence="2">NRRL 2769</strain>
    </source>
</reference>
<comment type="similarity">
    <text evidence="1">Belongs to the sel-1 family.</text>
</comment>
<dbReference type="EMBL" id="JAAAID010001783">
    <property type="protein sequence ID" value="KAG0008800.1"/>
    <property type="molecule type" value="Genomic_DNA"/>
</dbReference>
<dbReference type="InterPro" id="IPR011990">
    <property type="entry name" value="TPR-like_helical_dom_sf"/>
</dbReference>
<name>A0A9P6SWQ7_9FUNG</name>
<dbReference type="Proteomes" id="UP000703661">
    <property type="component" value="Unassembled WGS sequence"/>
</dbReference>
<gene>
    <name evidence="2" type="ORF">BGZ80_003042</name>
</gene>
<keyword evidence="3" id="KW-1185">Reference proteome</keyword>
<dbReference type="AlphaFoldDB" id="A0A9P6SWQ7"/>
<accession>A0A9P6SWQ7</accession>
<evidence type="ECO:0000313" key="2">
    <source>
        <dbReference type="EMBL" id="KAG0008800.1"/>
    </source>
</evidence>
<proteinExistence type="inferred from homology"/>
<evidence type="ECO:0000256" key="1">
    <source>
        <dbReference type="ARBA" id="ARBA00038101"/>
    </source>
</evidence>